<dbReference type="GO" id="GO:0005737">
    <property type="term" value="C:cytoplasm"/>
    <property type="evidence" value="ECO:0007669"/>
    <property type="project" value="TreeGrafter"/>
</dbReference>
<dbReference type="CDD" id="cd03477">
    <property type="entry name" value="Rieske_YhfW_C"/>
    <property type="match status" value="1"/>
</dbReference>
<dbReference type="PANTHER" id="PTHR13847:SF281">
    <property type="entry name" value="FAD DEPENDENT OXIDOREDUCTASE DOMAIN-CONTAINING PROTEIN"/>
    <property type="match status" value="1"/>
</dbReference>
<dbReference type="Pfam" id="PF01266">
    <property type="entry name" value="DAO"/>
    <property type="match status" value="1"/>
</dbReference>
<dbReference type="GO" id="GO:0016491">
    <property type="term" value="F:oxidoreductase activity"/>
    <property type="evidence" value="ECO:0007669"/>
    <property type="project" value="UniProtKB-KW"/>
</dbReference>
<dbReference type="InterPro" id="IPR038010">
    <property type="entry name" value="YhfW_C"/>
</dbReference>
<dbReference type="EMBL" id="JASJOU010000013">
    <property type="protein sequence ID" value="MDJ1504870.1"/>
    <property type="molecule type" value="Genomic_DNA"/>
</dbReference>
<dbReference type="GO" id="GO:0051537">
    <property type="term" value="F:2 iron, 2 sulfur cluster binding"/>
    <property type="evidence" value="ECO:0007669"/>
    <property type="project" value="UniProtKB-KW"/>
</dbReference>
<reference evidence="7" key="1">
    <citation type="submission" date="2023-05" db="EMBL/GenBank/DDBJ databases">
        <authorList>
            <person name="Zhang X."/>
        </authorList>
    </citation>
    <scope>NUCLEOTIDE SEQUENCE</scope>
    <source>
        <strain evidence="7">BD1B2-1</strain>
    </source>
</reference>
<evidence type="ECO:0000256" key="1">
    <source>
        <dbReference type="ARBA" id="ARBA00022714"/>
    </source>
</evidence>
<dbReference type="InterPro" id="IPR006076">
    <property type="entry name" value="FAD-dep_OxRdtase"/>
</dbReference>
<dbReference type="EC" id="1.-.-.-" evidence="7"/>
<organism evidence="7 8">
    <name type="scientific">Xanthocytophaga agilis</name>
    <dbReference type="NCBI Taxonomy" id="3048010"/>
    <lineage>
        <taxon>Bacteria</taxon>
        <taxon>Pseudomonadati</taxon>
        <taxon>Bacteroidota</taxon>
        <taxon>Cytophagia</taxon>
        <taxon>Cytophagales</taxon>
        <taxon>Rhodocytophagaceae</taxon>
        <taxon>Xanthocytophaga</taxon>
    </lineage>
</organism>
<dbReference type="Proteomes" id="UP001232063">
    <property type="component" value="Unassembled WGS sequence"/>
</dbReference>
<dbReference type="AlphaFoldDB" id="A0AAE3UGY8"/>
<dbReference type="InterPro" id="IPR005805">
    <property type="entry name" value="Rieske_Fe-S_prot_C"/>
</dbReference>
<dbReference type="GO" id="GO:0016020">
    <property type="term" value="C:membrane"/>
    <property type="evidence" value="ECO:0007669"/>
    <property type="project" value="InterPro"/>
</dbReference>
<dbReference type="Gene3D" id="3.30.9.10">
    <property type="entry name" value="D-Amino Acid Oxidase, subunit A, domain 2"/>
    <property type="match status" value="1"/>
</dbReference>
<keyword evidence="8" id="KW-1185">Reference proteome</keyword>
<dbReference type="Gene3D" id="3.50.50.60">
    <property type="entry name" value="FAD/NAD(P)-binding domain"/>
    <property type="match status" value="1"/>
</dbReference>
<evidence type="ECO:0000313" key="7">
    <source>
        <dbReference type="EMBL" id="MDJ1504870.1"/>
    </source>
</evidence>
<dbReference type="InterPro" id="IPR017941">
    <property type="entry name" value="Rieske_2Fe-2S"/>
</dbReference>
<dbReference type="InterPro" id="IPR036922">
    <property type="entry name" value="Rieske_2Fe-2S_sf"/>
</dbReference>
<evidence type="ECO:0000259" key="6">
    <source>
        <dbReference type="PROSITE" id="PS51296"/>
    </source>
</evidence>
<evidence type="ECO:0000256" key="2">
    <source>
        <dbReference type="ARBA" id="ARBA00022723"/>
    </source>
</evidence>
<dbReference type="PANTHER" id="PTHR13847">
    <property type="entry name" value="SARCOSINE DEHYDROGENASE-RELATED"/>
    <property type="match status" value="1"/>
</dbReference>
<evidence type="ECO:0000256" key="5">
    <source>
        <dbReference type="ARBA" id="ARBA00023157"/>
    </source>
</evidence>
<dbReference type="InterPro" id="IPR036188">
    <property type="entry name" value="FAD/NAD-bd_sf"/>
</dbReference>
<feature type="domain" description="Rieske" evidence="6">
    <location>
        <begin position="421"/>
        <end position="515"/>
    </location>
</feature>
<keyword evidence="2" id="KW-0479">Metal-binding</keyword>
<keyword evidence="3" id="KW-0408">Iron</keyword>
<protein>
    <submittedName>
        <fullName evidence="7">FAD-dependent oxidoreductase</fullName>
        <ecNumber evidence="7">1.-.-.-</ecNumber>
    </submittedName>
</protein>
<dbReference type="SUPFAM" id="SSF50022">
    <property type="entry name" value="ISP domain"/>
    <property type="match status" value="1"/>
</dbReference>
<evidence type="ECO:0000313" key="8">
    <source>
        <dbReference type="Proteomes" id="UP001232063"/>
    </source>
</evidence>
<dbReference type="SUPFAM" id="SSF51905">
    <property type="entry name" value="FAD/NAD(P)-binding domain"/>
    <property type="match status" value="1"/>
</dbReference>
<keyword evidence="5" id="KW-1015">Disulfide bond</keyword>
<keyword evidence="4" id="KW-0411">Iron-sulfur</keyword>
<name>A0AAE3UGY8_9BACT</name>
<keyword evidence="7" id="KW-0560">Oxidoreductase</keyword>
<evidence type="ECO:0000256" key="3">
    <source>
        <dbReference type="ARBA" id="ARBA00023004"/>
    </source>
</evidence>
<proteinExistence type="predicted"/>
<gene>
    <name evidence="7" type="ORF">QNI22_29675</name>
</gene>
<keyword evidence="1" id="KW-0001">2Fe-2S</keyword>
<dbReference type="PRINTS" id="PR00162">
    <property type="entry name" value="RIESKE"/>
</dbReference>
<dbReference type="GO" id="GO:0046872">
    <property type="term" value="F:metal ion binding"/>
    <property type="evidence" value="ECO:0007669"/>
    <property type="project" value="UniProtKB-KW"/>
</dbReference>
<dbReference type="Gene3D" id="2.102.10.10">
    <property type="entry name" value="Rieske [2Fe-2S] iron-sulphur domain"/>
    <property type="match status" value="1"/>
</dbReference>
<accession>A0AAE3UGY8</accession>
<dbReference type="Pfam" id="PF00355">
    <property type="entry name" value="Rieske"/>
    <property type="match status" value="1"/>
</dbReference>
<dbReference type="RefSeq" id="WP_314516553.1">
    <property type="nucleotide sequence ID" value="NZ_JASJOU010000013.1"/>
</dbReference>
<evidence type="ECO:0000256" key="4">
    <source>
        <dbReference type="ARBA" id="ARBA00023014"/>
    </source>
</evidence>
<dbReference type="PROSITE" id="PS51296">
    <property type="entry name" value="RIESKE"/>
    <property type="match status" value="1"/>
</dbReference>
<comment type="caution">
    <text evidence="7">The sequence shown here is derived from an EMBL/GenBank/DDBJ whole genome shotgun (WGS) entry which is preliminary data.</text>
</comment>
<sequence>MRRDGKTTSLWQDQIPDYESDNQALKSGKIYDVLVVGGGITGITTALLLQKSGKNCIVAEANSIGFGTTGGTTAHLNTMLDTDYHTLISNFDEKSAQMVAGITREAIEMIRQLANSYQANCEFKELPGYLFAQDEEQAKYIDKIVEASRKAGISIEYTNQIPINVSFQKALVFDKQAQFHPTRYLYALANAFEKAGGTLLQDCKVTNIEEGDIIQVPTSQGTIQARQVVYATHIPPGVNLLHFRCAPYRSYVLAVTLNNEAQYPDALVYDMQDPYHYYRTQDIDGKRYLIVGGEDHKTAHMENTETCFRNLESHVRQYFDVDQIAFRWSSQYFETTDGLPYIGHLPGASDNIYVATGFSGNGMTLGTVAAIVLNELLTTGQSPYKDLFAPGRVKPVAGFTSFVKEQADVIKEFASKWFSQSDLGELADLAHDEARVVEYEGTSIAMYKDEYGRIHAVNPTCPHAKCAVAWNSTEKSWDCPCHGSRFSCDGELLTGPARSNLEKINIDELEEADGE</sequence>